<comment type="caution">
    <text evidence="2">The sequence shown here is derived from an EMBL/GenBank/DDBJ whole genome shotgun (WGS) entry which is preliminary data.</text>
</comment>
<proteinExistence type="predicted"/>
<dbReference type="Pfam" id="PF13378">
    <property type="entry name" value="MR_MLE_C"/>
    <property type="match status" value="1"/>
</dbReference>
<protein>
    <submittedName>
        <fullName evidence="2">L-alanine-DL-glutamate epimerase-like enolase superfamily enzyme</fullName>
    </submittedName>
</protein>
<dbReference type="SUPFAM" id="SSF54826">
    <property type="entry name" value="Enolase N-terminal domain-like"/>
    <property type="match status" value="1"/>
</dbReference>
<dbReference type="InterPro" id="IPR029065">
    <property type="entry name" value="Enolase_C-like"/>
</dbReference>
<dbReference type="InterPro" id="IPR034593">
    <property type="entry name" value="DgoD-like"/>
</dbReference>
<accession>A0A927MYB0</accession>
<dbReference type="InterPro" id="IPR036849">
    <property type="entry name" value="Enolase-like_C_sf"/>
</dbReference>
<dbReference type="AlphaFoldDB" id="A0A927MYB0"/>
<evidence type="ECO:0000259" key="1">
    <source>
        <dbReference type="SMART" id="SM00922"/>
    </source>
</evidence>
<dbReference type="SFLD" id="SFLDS00001">
    <property type="entry name" value="Enolase"/>
    <property type="match status" value="1"/>
</dbReference>
<reference evidence="2" key="1">
    <citation type="submission" date="2020-10" db="EMBL/GenBank/DDBJ databases">
        <title>Sequencing the genomes of 1000 actinobacteria strains.</title>
        <authorList>
            <person name="Klenk H.-P."/>
        </authorList>
    </citation>
    <scope>NUCLEOTIDE SEQUENCE</scope>
    <source>
        <strain evidence="2">DSM 45354</strain>
    </source>
</reference>
<evidence type="ECO:0000313" key="3">
    <source>
        <dbReference type="Proteomes" id="UP000638648"/>
    </source>
</evidence>
<keyword evidence="3" id="KW-1185">Reference proteome</keyword>
<dbReference type="InterPro" id="IPR013342">
    <property type="entry name" value="Mandelate_racemase_C"/>
</dbReference>
<organism evidence="2 3">
    <name type="scientific">Actinopolymorpha pittospori</name>
    <dbReference type="NCBI Taxonomy" id="648752"/>
    <lineage>
        <taxon>Bacteria</taxon>
        <taxon>Bacillati</taxon>
        <taxon>Actinomycetota</taxon>
        <taxon>Actinomycetes</taxon>
        <taxon>Propionibacteriales</taxon>
        <taxon>Actinopolymorphaceae</taxon>
        <taxon>Actinopolymorpha</taxon>
    </lineage>
</organism>
<dbReference type="InterPro" id="IPR029017">
    <property type="entry name" value="Enolase-like_N"/>
</dbReference>
<dbReference type="Gene3D" id="3.20.20.120">
    <property type="entry name" value="Enolase-like C-terminal domain"/>
    <property type="match status" value="1"/>
</dbReference>
<dbReference type="SUPFAM" id="SSF51604">
    <property type="entry name" value="Enolase C-terminal domain-like"/>
    <property type="match status" value="1"/>
</dbReference>
<name>A0A927MYB0_9ACTN</name>
<dbReference type="PANTHER" id="PTHR48080">
    <property type="entry name" value="D-GALACTONATE DEHYDRATASE-RELATED"/>
    <property type="match status" value="1"/>
</dbReference>
<dbReference type="Proteomes" id="UP000638648">
    <property type="component" value="Unassembled WGS sequence"/>
</dbReference>
<sequence length="362" mass="38881">MSPLSARITRVERSNLRSRYPRTVGRNARLGSHGAGPESQIVILHTDSGRIGWGLVAGTLPPEEQVIGHAVEELFDPAVGVLDPRMLGLDFALHDLAGHLLQLPVHHMLGSRGKTSLPVYDGAIYFDDLDPEESPAGIAAPLANCAADHALGFRAFKLKIGRGNRWLDRAAGDARDIEVTRAVRAAYPHARILVDANDGYDCDGFLRYLNAVADCDIYWVEEPFLDDLDDLGRLRKALQQAGSPTLIAEGETNPDVDQLLEFAKAGVVDVVLLDIVSYGFTAWRSMMPRLEDLGVAASPHAWGVPVKTLYAAQLAAGLGNVNTVEGVPGQTQGADTSGYRLVEDGQLIVPDLPGFGIPLTAS</sequence>
<evidence type="ECO:0000313" key="2">
    <source>
        <dbReference type="EMBL" id="MBE1609186.1"/>
    </source>
</evidence>
<dbReference type="SMART" id="SM00922">
    <property type="entry name" value="MR_MLE"/>
    <property type="match status" value="1"/>
</dbReference>
<dbReference type="RefSeq" id="WP_192752804.1">
    <property type="nucleotide sequence ID" value="NZ_BAABJL010000142.1"/>
</dbReference>
<dbReference type="EMBL" id="JADBEM010000001">
    <property type="protein sequence ID" value="MBE1609186.1"/>
    <property type="molecule type" value="Genomic_DNA"/>
</dbReference>
<feature type="domain" description="Mandelate racemase/muconate lactonizing enzyme C-terminal" evidence="1">
    <location>
        <begin position="138"/>
        <end position="241"/>
    </location>
</feature>
<dbReference type="Gene3D" id="3.30.390.10">
    <property type="entry name" value="Enolase-like, N-terminal domain"/>
    <property type="match status" value="1"/>
</dbReference>
<gene>
    <name evidence="2" type="ORF">HEB94_006034</name>
</gene>